<dbReference type="EMBL" id="CP036264">
    <property type="protein sequence ID" value="QEG02078.1"/>
    <property type="molecule type" value="Genomic_DNA"/>
</dbReference>
<protein>
    <submittedName>
        <fullName evidence="2">Protein-glutamine gamma-glutamyltransferase</fullName>
        <ecNumber evidence="2">2.3.2.13</ecNumber>
    </submittedName>
</protein>
<dbReference type="Pfam" id="PF01841">
    <property type="entry name" value="Transglut_core"/>
    <property type="match status" value="1"/>
</dbReference>
<dbReference type="Proteomes" id="UP000321353">
    <property type="component" value="Chromosome"/>
</dbReference>
<evidence type="ECO:0000313" key="3">
    <source>
        <dbReference type="Proteomes" id="UP000321353"/>
    </source>
</evidence>
<evidence type="ECO:0000313" key="2">
    <source>
        <dbReference type="EMBL" id="QEG02078.1"/>
    </source>
</evidence>
<dbReference type="InterPro" id="IPR013589">
    <property type="entry name" value="Bac_transglu_N"/>
</dbReference>
<keyword evidence="2" id="KW-0012">Acyltransferase</keyword>
<evidence type="ECO:0000259" key="1">
    <source>
        <dbReference type="SMART" id="SM00460"/>
    </source>
</evidence>
<keyword evidence="2" id="KW-0808">Transferase</keyword>
<dbReference type="PANTHER" id="PTHR33490:SF7">
    <property type="entry name" value="BLR2979 PROTEIN"/>
    <property type="match status" value="1"/>
</dbReference>
<gene>
    <name evidence="2" type="primary">tgpA_3</name>
    <name evidence="2" type="ORF">Mal15_61610</name>
</gene>
<reference evidence="2 3" key="1">
    <citation type="submission" date="2019-02" db="EMBL/GenBank/DDBJ databases">
        <title>Planctomycetal bacteria perform biofilm scaping via a novel small molecule.</title>
        <authorList>
            <person name="Jeske O."/>
            <person name="Boedeker C."/>
            <person name="Wiegand S."/>
            <person name="Breitling P."/>
            <person name="Kallscheuer N."/>
            <person name="Jogler M."/>
            <person name="Rohde M."/>
            <person name="Petersen J."/>
            <person name="Medema M.H."/>
            <person name="Surup F."/>
            <person name="Jogler C."/>
        </authorList>
    </citation>
    <scope>NUCLEOTIDE SEQUENCE [LARGE SCALE GENOMIC DNA]</scope>
    <source>
        <strain evidence="2 3">Mal15</strain>
    </source>
</reference>
<dbReference type="Pfam" id="PF08379">
    <property type="entry name" value="Bact_transglu_N"/>
    <property type="match status" value="1"/>
</dbReference>
<feature type="domain" description="Transglutaminase-like" evidence="1">
    <location>
        <begin position="182"/>
        <end position="253"/>
    </location>
</feature>
<dbReference type="InterPro" id="IPR002931">
    <property type="entry name" value="Transglutaminase-like"/>
</dbReference>
<name>A0A5B9MSS5_9BACT</name>
<dbReference type="Gene3D" id="3.10.620.30">
    <property type="match status" value="1"/>
</dbReference>
<proteinExistence type="predicted"/>
<dbReference type="AlphaFoldDB" id="A0A5B9MSS5"/>
<sequence length="300" mass="33225">MSEDNGAKIRYRIRHLTEYRYSNNVAVCQNQVRMQPVSGGNVTCERTELKIAPEPTSRDEHVDYFGNRVITFSIEAIHKSLAVDVESVVAVAANPTDDKTQSPNWESLLATSPDQMRHPKIDEHRFGSPRITPAETFRQYAESSFTPQREIVDAALDLTRRIHDEFKYDTTATTVETTTKEAFSLRAGVCQDFAHVEIACLRSMGLAARYVSGYLRTLPPPGKERLVGADESHAWVEVYAGDEIGWLGLDPTNACLVGTDHIPVCIGRDYDDVSPMRGVVLGGGTNTLKVSVDVEPIADV</sequence>
<accession>A0A5B9MSS5</accession>
<dbReference type="SMART" id="SM00460">
    <property type="entry name" value="TGc"/>
    <property type="match status" value="1"/>
</dbReference>
<organism evidence="2 3">
    <name type="scientific">Stieleria maiorica</name>
    <dbReference type="NCBI Taxonomy" id="2795974"/>
    <lineage>
        <taxon>Bacteria</taxon>
        <taxon>Pseudomonadati</taxon>
        <taxon>Planctomycetota</taxon>
        <taxon>Planctomycetia</taxon>
        <taxon>Pirellulales</taxon>
        <taxon>Pirellulaceae</taxon>
        <taxon>Stieleria</taxon>
    </lineage>
</organism>
<dbReference type="SUPFAM" id="SSF54001">
    <property type="entry name" value="Cysteine proteinases"/>
    <property type="match status" value="1"/>
</dbReference>
<dbReference type="GO" id="GO:0003810">
    <property type="term" value="F:protein-glutamine gamma-glutamyltransferase activity"/>
    <property type="evidence" value="ECO:0007669"/>
    <property type="project" value="UniProtKB-EC"/>
</dbReference>
<dbReference type="RefSeq" id="WP_147871061.1">
    <property type="nucleotide sequence ID" value="NZ_CP036264.1"/>
</dbReference>
<dbReference type="InterPro" id="IPR038765">
    <property type="entry name" value="Papain-like_cys_pep_sf"/>
</dbReference>
<dbReference type="EC" id="2.3.2.13" evidence="2"/>
<keyword evidence="3" id="KW-1185">Reference proteome</keyword>
<dbReference type="PANTHER" id="PTHR33490">
    <property type="entry name" value="BLR5614 PROTEIN-RELATED"/>
    <property type="match status" value="1"/>
</dbReference>
<dbReference type="KEGG" id="smam:Mal15_61610"/>